<dbReference type="InterPro" id="IPR003439">
    <property type="entry name" value="ABC_transporter-like_ATP-bd"/>
</dbReference>
<dbReference type="GO" id="GO:0005524">
    <property type="term" value="F:ATP binding"/>
    <property type="evidence" value="ECO:0007669"/>
    <property type="project" value="UniProtKB-KW"/>
</dbReference>
<comment type="similarity">
    <text evidence="1">Belongs to the ABC transporter superfamily.</text>
</comment>
<evidence type="ECO:0000256" key="3">
    <source>
        <dbReference type="ARBA" id="ARBA00022741"/>
    </source>
</evidence>
<protein>
    <submittedName>
        <fullName evidence="6">ABC transporter ATP-binding protein</fullName>
    </submittedName>
</protein>
<evidence type="ECO:0000256" key="4">
    <source>
        <dbReference type="ARBA" id="ARBA00022840"/>
    </source>
</evidence>
<comment type="caution">
    <text evidence="6">The sequence shown here is derived from an EMBL/GenBank/DDBJ whole genome shotgun (WGS) entry which is preliminary data.</text>
</comment>
<feature type="domain" description="ABC transporter" evidence="5">
    <location>
        <begin position="3"/>
        <end position="231"/>
    </location>
</feature>
<dbReference type="PROSITE" id="PS50893">
    <property type="entry name" value="ABC_TRANSPORTER_2"/>
    <property type="match status" value="1"/>
</dbReference>
<name>A0A942UWU3_9FIRM</name>
<dbReference type="GO" id="GO:0016887">
    <property type="term" value="F:ATP hydrolysis activity"/>
    <property type="evidence" value="ECO:0007669"/>
    <property type="project" value="InterPro"/>
</dbReference>
<dbReference type="InterPro" id="IPR027417">
    <property type="entry name" value="P-loop_NTPase"/>
</dbReference>
<dbReference type="Proteomes" id="UP000724672">
    <property type="component" value="Unassembled WGS sequence"/>
</dbReference>
<evidence type="ECO:0000313" key="7">
    <source>
        <dbReference type="Proteomes" id="UP000724672"/>
    </source>
</evidence>
<dbReference type="PROSITE" id="PS00211">
    <property type="entry name" value="ABC_TRANSPORTER_1"/>
    <property type="match status" value="1"/>
</dbReference>
<dbReference type="InterPro" id="IPR017871">
    <property type="entry name" value="ABC_transporter-like_CS"/>
</dbReference>
<dbReference type="SMART" id="SM00382">
    <property type="entry name" value="AAA"/>
    <property type="match status" value="1"/>
</dbReference>
<dbReference type="PANTHER" id="PTHR43335:SF2">
    <property type="entry name" value="ABC TRANSPORTER, ATP-BINDING PROTEIN"/>
    <property type="match status" value="1"/>
</dbReference>
<dbReference type="AlphaFoldDB" id="A0A942UWU3"/>
<dbReference type="SUPFAM" id="SSF52540">
    <property type="entry name" value="P-loop containing nucleoside triphosphate hydrolases"/>
    <property type="match status" value="1"/>
</dbReference>
<keyword evidence="2" id="KW-0813">Transport</keyword>
<keyword evidence="3" id="KW-0547">Nucleotide-binding</keyword>
<dbReference type="EMBL" id="WSFT01000040">
    <property type="protein sequence ID" value="MBS4539020.1"/>
    <property type="molecule type" value="Genomic_DNA"/>
</dbReference>
<evidence type="ECO:0000256" key="2">
    <source>
        <dbReference type="ARBA" id="ARBA00022448"/>
    </source>
</evidence>
<reference evidence="6" key="1">
    <citation type="submission" date="2019-12" db="EMBL/GenBank/DDBJ databases">
        <title>Clostridiaceae gen. nov. sp. nov., isolated from sediment in Xinjiang, China.</title>
        <authorList>
            <person name="Zhang R."/>
        </authorList>
    </citation>
    <scope>NUCLEOTIDE SEQUENCE</scope>
    <source>
        <strain evidence="6">D2Q-11</strain>
    </source>
</reference>
<evidence type="ECO:0000259" key="5">
    <source>
        <dbReference type="PROSITE" id="PS50893"/>
    </source>
</evidence>
<accession>A0A942UWU3</accession>
<keyword evidence="4 6" id="KW-0067">ATP-binding</keyword>
<proteinExistence type="inferred from homology"/>
<keyword evidence="7" id="KW-1185">Reference proteome</keyword>
<dbReference type="InterPro" id="IPR003593">
    <property type="entry name" value="AAA+_ATPase"/>
</dbReference>
<evidence type="ECO:0000256" key="1">
    <source>
        <dbReference type="ARBA" id="ARBA00005417"/>
    </source>
</evidence>
<dbReference type="Pfam" id="PF00005">
    <property type="entry name" value="ABC_tran"/>
    <property type="match status" value="1"/>
</dbReference>
<dbReference type="RefSeq" id="WP_203366945.1">
    <property type="nucleotide sequence ID" value="NZ_WSFT01000040.1"/>
</dbReference>
<dbReference type="CDD" id="cd03264">
    <property type="entry name" value="ABC_drug_resistance_like"/>
    <property type="match status" value="1"/>
</dbReference>
<evidence type="ECO:0000313" key="6">
    <source>
        <dbReference type="EMBL" id="MBS4539020.1"/>
    </source>
</evidence>
<organism evidence="6 7">
    <name type="scientific">Anaeromonas frigoriresistens</name>
    <dbReference type="NCBI Taxonomy" id="2683708"/>
    <lineage>
        <taxon>Bacteria</taxon>
        <taxon>Bacillati</taxon>
        <taxon>Bacillota</taxon>
        <taxon>Tissierellia</taxon>
        <taxon>Tissierellales</taxon>
        <taxon>Thermohalobacteraceae</taxon>
        <taxon>Anaeromonas</taxon>
    </lineage>
</organism>
<dbReference type="PANTHER" id="PTHR43335">
    <property type="entry name" value="ABC TRANSPORTER, ATP-BINDING PROTEIN"/>
    <property type="match status" value="1"/>
</dbReference>
<dbReference type="Gene3D" id="3.40.50.300">
    <property type="entry name" value="P-loop containing nucleotide triphosphate hydrolases"/>
    <property type="match status" value="1"/>
</dbReference>
<sequence length="287" mass="32290">MNIEIKGLTKNYGNKTALDNVDLKIDKGMFGLLGPNGAGKTTLMRILTTLVQKTEGDINIQGIDISKKRKIRQMIGYLPQDFAVYPTLTVYEAMDYLALLSNIAPKSKRKKLILDLLEKVNLEDHLKTKVKALSGGMKRRLGIAQALINNPSLLIVDEPTAGLDPEERIRFRNLLRDFSEDRIVILSTHIVEDVEFTCEDLAILKEGQILYKGKSRDLIKQAEGYIWTANLDRKRLNDIRKNHHIISTVSEGDLIKTRFLSDGTPIEESKAVSPSIEDAYMKLVKGV</sequence>
<gene>
    <name evidence="6" type="ORF">GOQ27_11145</name>
</gene>